<evidence type="ECO:0000313" key="2">
    <source>
        <dbReference type="EMBL" id="EWT02099.1"/>
    </source>
</evidence>
<dbReference type="PATRIC" id="fig|1386089.3.peg.1623"/>
<name>W9GE16_9MICO</name>
<proteinExistence type="predicted"/>
<dbReference type="eggNOG" id="ENOG502ZJYV">
    <property type="taxonomic scope" value="Bacteria"/>
</dbReference>
<keyword evidence="1" id="KW-0812">Transmembrane</keyword>
<dbReference type="AlphaFoldDB" id="W9GE16"/>
<evidence type="ECO:0000256" key="1">
    <source>
        <dbReference type="SAM" id="Phobius"/>
    </source>
</evidence>
<evidence type="ECO:0000313" key="3">
    <source>
        <dbReference type="Proteomes" id="UP000019489"/>
    </source>
</evidence>
<dbReference type="EMBL" id="AWSA01000014">
    <property type="protein sequence ID" value="EWT02099.1"/>
    <property type="molecule type" value="Genomic_DNA"/>
</dbReference>
<accession>W9GE16</accession>
<reference evidence="2 3" key="1">
    <citation type="submission" date="2013-08" db="EMBL/GenBank/DDBJ databases">
        <title>Intrasporangium oryzae NRRL B-24470.</title>
        <authorList>
            <person name="Liu H."/>
            <person name="Wang G."/>
        </authorList>
    </citation>
    <scope>NUCLEOTIDE SEQUENCE [LARGE SCALE GENOMIC DNA]</scope>
    <source>
        <strain evidence="2 3">NRRL B-24470</strain>
    </source>
</reference>
<keyword evidence="1" id="KW-0472">Membrane</keyword>
<comment type="caution">
    <text evidence="2">The sequence shown here is derived from an EMBL/GenBank/DDBJ whole genome shotgun (WGS) entry which is preliminary data.</text>
</comment>
<dbReference type="RefSeq" id="WP_034803951.1">
    <property type="nucleotide sequence ID" value="NZ_AWSA01000014.1"/>
</dbReference>
<dbReference type="STRING" id="1386089.N865_06950"/>
<gene>
    <name evidence="2" type="ORF">N865_06950</name>
</gene>
<keyword evidence="1" id="KW-1133">Transmembrane helix</keyword>
<sequence>MNLSDLRDELTTRADGLAPARDLRAGVVARVRATKQRRAAVAGSVATLMVAALAVGAVSSLDRPVVRTPAGTPSSPAPMVGDDGMPYRVIPDSPGDVVKDGLRYRRQVADDRLAVGFIGDRGQGQFSLLWEPTTTHVSLGAECYLPGLTNAEAAKYLVTVGLEGKKGFLANQCSGRRPAERDLPAGGAVPGEPGRGWTELAVGRSARLRVQLVDAETQRPASVDSAQLTGVVYELGAQTRIVDASGTTVASLPKVIEHQGYPYRFLAMEAAPADRNPMPSLETPARVPFMVTAGVTGSDASSHPGTVYVTGLDQKSGATSGGWQTLPQPARAAGRVGLQSEGAAPLGTAFVATYVLDTSPTP</sequence>
<protein>
    <submittedName>
        <fullName evidence="2">Uncharacterized protein</fullName>
    </submittedName>
</protein>
<keyword evidence="3" id="KW-1185">Reference proteome</keyword>
<organism evidence="2 3">
    <name type="scientific">Intrasporangium oryzae NRRL B-24470</name>
    <dbReference type="NCBI Taxonomy" id="1386089"/>
    <lineage>
        <taxon>Bacteria</taxon>
        <taxon>Bacillati</taxon>
        <taxon>Actinomycetota</taxon>
        <taxon>Actinomycetes</taxon>
        <taxon>Micrococcales</taxon>
        <taxon>Intrasporangiaceae</taxon>
        <taxon>Intrasporangium</taxon>
    </lineage>
</organism>
<dbReference type="OrthoDB" id="3819335at2"/>
<feature type="transmembrane region" description="Helical" evidence="1">
    <location>
        <begin position="39"/>
        <end position="58"/>
    </location>
</feature>
<dbReference type="Proteomes" id="UP000019489">
    <property type="component" value="Unassembled WGS sequence"/>
</dbReference>